<gene>
    <name evidence="9" type="ORF">HHJ74_02500</name>
</gene>
<keyword evidence="5 9" id="KW-0808">Transferase</keyword>
<dbReference type="InterPro" id="IPR006264">
    <property type="entry name" value="EPSP_synthase"/>
</dbReference>
<evidence type="ECO:0000256" key="3">
    <source>
        <dbReference type="ARBA" id="ARBA00012450"/>
    </source>
</evidence>
<dbReference type="Pfam" id="PF00275">
    <property type="entry name" value="EPSP_synthase"/>
    <property type="match status" value="2"/>
</dbReference>
<comment type="caution">
    <text evidence="9">The sequence shown here is derived from an EMBL/GenBank/DDBJ whole genome shotgun (WGS) entry which is preliminary data.</text>
</comment>
<evidence type="ECO:0000256" key="1">
    <source>
        <dbReference type="ARBA" id="ARBA00004811"/>
    </source>
</evidence>
<dbReference type="GO" id="GO:0009073">
    <property type="term" value="P:aromatic amino acid family biosynthetic process"/>
    <property type="evidence" value="ECO:0007669"/>
    <property type="project" value="UniProtKB-KW"/>
</dbReference>
<dbReference type="InterPro" id="IPR036968">
    <property type="entry name" value="Enolpyruvate_Tfrase_sf"/>
</dbReference>
<dbReference type="Gene3D" id="3.65.10.10">
    <property type="entry name" value="Enolpyruvate transferase domain"/>
    <property type="match status" value="2"/>
</dbReference>
<protein>
    <recommendedName>
        <fullName evidence="3">3-phosphoshikimate 1-carboxyvinyltransferase</fullName>
        <ecNumber evidence="3">2.5.1.19</ecNumber>
    </recommendedName>
    <alternativeName>
        <fullName evidence="7">5-enolpyruvylshikimate-3-phosphate synthase</fullName>
    </alternativeName>
</protein>
<comment type="similarity">
    <text evidence="2">Belongs to the EPSP synthase family.</text>
</comment>
<dbReference type="InterPro" id="IPR013087">
    <property type="entry name" value="Znf_C2H2_type"/>
</dbReference>
<dbReference type="PROSITE" id="PS00885">
    <property type="entry name" value="EPSP_SYNTHASE_2"/>
    <property type="match status" value="1"/>
</dbReference>
<comment type="catalytic activity">
    <reaction evidence="8">
        <text>3-phosphoshikimate + phosphoenolpyruvate = 5-O-(1-carboxyvinyl)-3-phosphoshikimate + phosphate</text>
        <dbReference type="Rhea" id="RHEA:21256"/>
        <dbReference type="ChEBI" id="CHEBI:43474"/>
        <dbReference type="ChEBI" id="CHEBI:57701"/>
        <dbReference type="ChEBI" id="CHEBI:58702"/>
        <dbReference type="ChEBI" id="CHEBI:145989"/>
        <dbReference type="EC" id="2.5.1.19"/>
    </reaction>
    <physiologicalReaction direction="left-to-right" evidence="8">
        <dbReference type="Rhea" id="RHEA:21257"/>
    </physiologicalReaction>
</comment>
<keyword evidence="6" id="KW-0057">Aromatic amino acid biosynthesis</keyword>
<dbReference type="AlphaFoldDB" id="A0A2X1TJ10"/>
<evidence type="ECO:0000256" key="5">
    <source>
        <dbReference type="ARBA" id="ARBA00022679"/>
    </source>
</evidence>
<evidence type="ECO:0000313" key="10">
    <source>
        <dbReference type="Proteomes" id="UP000582487"/>
    </source>
</evidence>
<dbReference type="PROSITE" id="PS00028">
    <property type="entry name" value="ZINC_FINGER_C2H2_1"/>
    <property type="match status" value="1"/>
</dbReference>
<dbReference type="RefSeq" id="WP_036342604.1">
    <property type="nucleotide sequence ID" value="NZ_JABCUT010000004.1"/>
</dbReference>
<name>A0A2X1TJ10_9ACTO</name>
<dbReference type="SUPFAM" id="SSF55205">
    <property type="entry name" value="EPT/RTPC-like"/>
    <property type="match status" value="1"/>
</dbReference>
<dbReference type="PIRSF" id="PIRSF000505">
    <property type="entry name" value="EPSPS"/>
    <property type="match status" value="1"/>
</dbReference>
<dbReference type="InterPro" id="IPR023193">
    <property type="entry name" value="EPSP_synthase_CS"/>
</dbReference>
<accession>A0A2X1TJ10</accession>
<dbReference type="GO" id="GO:0008652">
    <property type="term" value="P:amino acid biosynthetic process"/>
    <property type="evidence" value="ECO:0007669"/>
    <property type="project" value="UniProtKB-KW"/>
</dbReference>
<dbReference type="GO" id="GO:0009423">
    <property type="term" value="P:chorismate biosynthetic process"/>
    <property type="evidence" value="ECO:0007669"/>
    <property type="project" value="UniProtKB-UniPathway"/>
</dbReference>
<evidence type="ECO:0000256" key="4">
    <source>
        <dbReference type="ARBA" id="ARBA00022605"/>
    </source>
</evidence>
<evidence type="ECO:0000256" key="2">
    <source>
        <dbReference type="ARBA" id="ARBA00009948"/>
    </source>
</evidence>
<dbReference type="PANTHER" id="PTHR21090:SF5">
    <property type="entry name" value="PENTAFUNCTIONAL AROM POLYPEPTIDE"/>
    <property type="match status" value="1"/>
</dbReference>
<dbReference type="UniPathway" id="UPA00053">
    <property type="reaction ID" value="UER00089"/>
</dbReference>
<sequence>MKTDVAPTPWSAPQASGSVYASVHLPGSKSLSARELLLSAIGDTNSRVEGLLYARDTDLMVRALQGLGARISPWPPAGNPVEIQPIPGLWEETKQSGVSSNYGAGLEALASSDSLANHRNPPELEQPVQIECGLAGTVMRFLPALVVALGVPARFTADAAANKRPLRGLLEALASLGANWESDDPLDGIFPFTINPRRGDVPEVITVDTAASSQFVSALLLSAPLWGKPLTIRCKTPAVPSLPHIQMTLEALSLRGINATGSIQSDGTWQWRVEPDSVFGQDLAIEPDLSNAGPFLAAAGIIGGVVSVPGWPAHTSQVGDLWRQILPQFGMQVRHRCGVFTARGTGVLRAVSLDCSQCGELVPTIAALAAHASGVSHLEGLSHLRGHETDRLNALYQELQKLGIRCAITPEDGLEIIGIPRTQLGARLPSDQPLMMRAYEDHRMATFAALMGLYRTIQIDDIGATTKTLPDFPQMWAQVIGAPHEST</sequence>
<organism evidence="9 10">
    <name type="scientific">Mobiluncus mulieris</name>
    <dbReference type="NCBI Taxonomy" id="2052"/>
    <lineage>
        <taxon>Bacteria</taxon>
        <taxon>Bacillati</taxon>
        <taxon>Actinomycetota</taxon>
        <taxon>Actinomycetes</taxon>
        <taxon>Actinomycetales</taxon>
        <taxon>Actinomycetaceae</taxon>
        <taxon>Mobiluncus</taxon>
    </lineage>
</organism>
<reference evidence="9 10" key="1">
    <citation type="submission" date="2020-04" db="EMBL/GenBank/DDBJ databases">
        <title>Antimicrobial susceptibility and clonality of vaginal-derived multi-drug resistant Mobiluncus isolates in China.</title>
        <authorList>
            <person name="Zhang X."/>
        </authorList>
    </citation>
    <scope>NUCLEOTIDE SEQUENCE [LARGE SCALE GENOMIC DNA]</scope>
    <source>
        <strain evidence="9 10">7</strain>
    </source>
</reference>
<dbReference type="Proteomes" id="UP000582487">
    <property type="component" value="Unassembled WGS sequence"/>
</dbReference>
<dbReference type="GO" id="GO:0003866">
    <property type="term" value="F:3-phosphoshikimate 1-carboxyvinyltransferase activity"/>
    <property type="evidence" value="ECO:0007669"/>
    <property type="project" value="UniProtKB-EC"/>
</dbReference>
<dbReference type="PANTHER" id="PTHR21090">
    <property type="entry name" value="AROM/DEHYDROQUINATE SYNTHASE"/>
    <property type="match status" value="1"/>
</dbReference>
<evidence type="ECO:0000256" key="7">
    <source>
        <dbReference type="ARBA" id="ARBA00030046"/>
    </source>
</evidence>
<dbReference type="PROSITE" id="PS00104">
    <property type="entry name" value="EPSP_SYNTHASE_1"/>
    <property type="match status" value="1"/>
</dbReference>
<dbReference type="InterPro" id="IPR013792">
    <property type="entry name" value="RNA3'P_cycl/enolpyr_Trfase_a/b"/>
</dbReference>
<dbReference type="OrthoDB" id="9809920at2"/>
<evidence type="ECO:0000256" key="6">
    <source>
        <dbReference type="ARBA" id="ARBA00023141"/>
    </source>
</evidence>
<dbReference type="EMBL" id="JABCUV010000002">
    <property type="protein sequence ID" value="NMW92588.1"/>
    <property type="molecule type" value="Genomic_DNA"/>
</dbReference>
<proteinExistence type="inferred from homology"/>
<keyword evidence="4" id="KW-0028">Amino-acid biosynthesis</keyword>
<dbReference type="InterPro" id="IPR001986">
    <property type="entry name" value="Enolpyruvate_Tfrase_dom"/>
</dbReference>
<evidence type="ECO:0000313" key="9">
    <source>
        <dbReference type="EMBL" id="NMW92588.1"/>
    </source>
</evidence>
<comment type="pathway">
    <text evidence="1">Metabolic intermediate biosynthesis; chorismate biosynthesis; chorismate from D-erythrose 4-phosphate and phosphoenolpyruvate: step 6/7.</text>
</comment>
<dbReference type="EC" id="2.5.1.19" evidence="3"/>
<evidence type="ECO:0000256" key="8">
    <source>
        <dbReference type="ARBA" id="ARBA00044633"/>
    </source>
</evidence>